<keyword evidence="9 11" id="KW-0012">Acyltransferase</keyword>
<dbReference type="PROSITE" id="PS50216">
    <property type="entry name" value="DHHC"/>
    <property type="match status" value="1"/>
</dbReference>
<evidence type="ECO:0000256" key="7">
    <source>
        <dbReference type="ARBA" id="ARBA00023139"/>
    </source>
</evidence>
<feature type="active site" description="S-palmitoyl cysteine intermediate" evidence="11">
    <location>
        <position position="123"/>
    </location>
</feature>
<evidence type="ECO:0000256" key="5">
    <source>
        <dbReference type="ARBA" id="ARBA00022989"/>
    </source>
</evidence>
<feature type="region of interest" description="Disordered" evidence="13">
    <location>
        <begin position="300"/>
        <end position="400"/>
    </location>
</feature>
<comment type="domain">
    <text evidence="11 12">The DHHC domain is required for palmitoyltransferase activity.</text>
</comment>
<gene>
    <name evidence="11" type="primary">PFA4</name>
    <name evidence="15" type="ORF">BJ322DRAFT_1148069</name>
</gene>
<evidence type="ECO:0000256" key="11">
    <source>
        <dbReference type="HAMAP-Rule" id="MF_03199"/>
    </source>
</evidence>
<comment type="caution">
    <text evidence="15">The sequence shown here is derived from an EMBL/GenBank/DDBJ whole genome shotgun (WGS) entry which is preliminary data.</text>
</comment>
<dbReference type="Proteomes" id="UP000736335">
    <property type="component" value="Unassembled WGS sequence"/>
</dbReference>
<feature type="transmembrane region" description="Helical" evidence="11 12">
    <location>
        <begin position="141"/>
        <end position="161"/>
    </location>
</feature>
<feature type="transmembrane region" description="Helical" evidence="11 12">
    <location>
        <begin position="181"/>
        <end position="203"/>
    </location>
</feature>
<feature type="compositionally biased region" description="Acidic residues" evidence="13">
    <location>
        <begin position="438"/>
        <end position="447"/>
    </location>
</feature>
<evidence type="ECO:0000256" key="10">
    <source>
        <dbReference type="ARBA" id="ARBA00048048"/>
    </source>
</evidence>
<evidence type="ECO:0000256" key="1">
    <source>
        <dbReference type="ARBA" id="ARBA00004141"/>
    </source>
</evidence>
<organism evidence="15 16">
    <name type="scientific">Thelephora terrestris</name>
    <dbReference type="NCBI Taxonomy" id="56493"/>
    <lineage>
        <taxon>Eukaryota</taxon>
        <taxon>Fungi</taxon>
        <taxon>Dikarya</taxon>
        <taxon>Basidiomycota</taxon>
        <taxon>Agaricomycotina</taxon>
        <taxon>Agaricomycetes</taxon>
        <taxon>Thelephorales</taxon>
        <taxon>Thelephoraceae</taxon>
        <taxon>Thelephora</taxon>
    </lineage>
</organism>
<dbReference type="PANTHER" id="PTHR12246">
    <property type="entry name" value="PALMITOYLTRANSFERASE ZDHHC16"/>
    <property type="match status" value="1"/>
</dbReference>
<dbReference type="HAMAP" id="MF_03199">
    <property type="entry name" value="DHHC_PAT_PFA4"/>
    <property type="match status" value="1"/>
</dbReference>
<proteinExistence type="inferred from homology"/>
<evidence type="ECO:0000256" key="2">
    <source>
        <dbReference type="ARBA" id="ARBA00022679"/>
    </source>
</evidence>
<evidence type="ECO:0000256" key="8">
    <source>
        <dbReference type="ARBA" id="ARBA00023288"/>
    </source>
</evidence>
<evidence type="ECO:0000256" key="12">
    <source>
        <dbReference type="RuleBase" id="RU079119"/>
    </source>
</evidence>
<feature type="transmembrane region" description="Helical" evidence="11 12">
    <location>
        <begin position="7"/>
        <end position="29"/>
    </location>
</feature>
<dbReference type="GO" id="GO:0019706">
    <property type="term" value="F:protein-cysteine S-palmitoyltransferase activity"/>
    <property type="evidence" value="ECO:0007669"/>
    <property type="project" value="UniProtKB-UniRule"/>
</dbReference>
<evidence type="ECO:0000256" key="6">
    <source>
        <dbReference type="ARBA" id="ARBA00023136"/>
    </source>
</evidence>
<evidence type="ECO:0000313" key="15">
    <source>
        <dbReference type="EMBL" id="KAF9778223.1"/>
    </source>
</evidence>
<feature type="compositionally biased region" description="Acidic residues" evidence="13">
    <location>
        <begin position="375"/>
        <end position="385"/>
    </location>
</feature>
<evidence type="ECO:0000259" key="14">
    <source>
        <dbReference type="Pfam" id="PF01529"/>
    </source>
</evidence>
<keyword evidence="8 11" id="KW-0449">Lipoprotein</keyword>
<comment type="function">
    <text evidence="11">Mediates the reversible addition of palmitate to target proteins, thereby regulating their membrane association and biological function.</text>
</comment>
<feature type="transmembrane region" description="Helical" evidence="11 12">
    <location>
        <begin position="41"/>
        <end position="61"/>
    </location>
</feature>
<name>A0A9P6H2S2_9AGAM</name>
<comment type="similarity">
    <text evidence="11">Belongs to the DHHC palmitoyltransferase family. PFA4 subfamily.</text>
</comment>
<keyword evidence="6 11" id="KW-0472">Membrane</keyword>
<dbReference type="OrthoDB" id="331948at2759"/>
<dbReference type="InterPro" id="IPR001594">
    <property type="entry name" value="Palmitoyltrfase_DHHC"/>
</dbReference>
<dbReference type="EC" id="2.3.1.225" evidence="11"/>
<evidence type="ECO:0000256" key="9">
    <source>
        <dbReference type="ARBA" id="ARBA00023315"/>
    </source>
</evidence>
<protein>
    <recommendedName>
        <fullName evidence="11">Palmitoyltransferase PFA4</fullName>
        <ecNumber evidence="11">2.3.1.225</ecNumber>
    </recommendedName>
    <alternativeName>
        <fullName evidence="11">Protein S-acyltransferase</fullName>
        <shortName evidence="11">PAT</shortName>
    </alternativeName>
    <alternativeName>
        <fullName evidence="11">Protein fatty acyltransferase 4</fullName>
    </alternativeName>
</protein>
<keyword evidence="2 11" id="KW-0808">Transferase</keyword>
<sequence length="459" mass="53227">MGKLIGRIFVCFTTILISFNGYSSQYFVIWPWYGKEVSLDLLGLIIPFNVLLAMLWWNYYLCIVTDPGRVPPQWEPDVSDKQGFEVNRVGNPRYCRKCKRYKPPRAHHCKDCKVCILRMDHHCPWVNNCLGQHNYAYFIRFLFYVDLACSYHLLMITYRVLSTAEGNYWIEPDTIEVFFIVLNYVTCIPVLVGVGIFSLYHFYCLMGNSTTIEGWEKDKVATLVRRGEIREVKFPYNLGRVKNIKAVLGPNPLLWCWPTAPPGDGLSYEIIQDGEYTGQWPPEDPASRMAEDHTFTLPKEPWTYGNGAFNPDLHPSSSDGGLRGRRGSPASRQRYAYPYPGEDEGRDGTYPVPPYHPDHDGSQPPYEHLSRPPYADEDENEDDDHYDDRTQNRQFIRRGSEGYEVRPINREAMMRQYIVMDRVGEAGRYRPYVPERWESEDEEDDAAVEQVPNGLPVHD</sequence>
<reference evidence="15" key="1">
    <citation type="journal article" date="2020" name="Nat. Commun.">
        <title>Large-scale genome sequencing of mycorrhizal fungi provides insights into the early evolution of symbiotic traits.</title>
        <authorList>
            <person name="Miyauchi S."/>
            <person name="Kiss E."/>
            <person name="Kuo A."/>
            <person name="Drula E."/>
            <person name="Kohler A."/>
            <person name="Sanchez-Garcia M."/>
            <person name="Morin E."/>
            <person name="Andreopoulos B."/>
            <person name="Barry K.W."/>
            <person name="Bonito G."/>
            <person name="Buee M."/>
            <person name="Carver A."/>
            <person name="Chen C."/>
            <person name="Cichocki N."/>
            <person name="Clum A."/>
            <person name="Culley D."/>
            <person name="Crous P.W."/>
            <person name="Fauchery L."/>
            <person name="Girlanda M."/>
            <person name="Hayes R.D."/>
            <person name="Keri Z."/>
            <person name="LaButti K."/>
            <person name="Lipzen A."/>
            <person name="Lombard V."/>
            <person name="Magnuson J."/>
            <person name="Maillard F."/>
            <person name="Murat C."/>
            <person name="Nolan M."/>
            <person name="Ohm R.A."/>
            <person name="Pangilinan J."/>
            <person name="Pereira M.F."/>
            <person name="Perotto S."/>
            <person name="Peter M."/>
            <person name="Pfister S."/>
            <person name="Riley R."/>
            <person name="Sitrit Y."/>
            <person name="Stielow J.B."/>
            <person name="Szollosi G."/>
            <person name="Zifcakova L."/>
            <person name="Stursova M."/>
            <person name="Spatafora J.W."/>
            <person name="Tedersoo L."/>
            <person name="Vaario L.M."/>
            <person name="Yamada A."/>
            <person name="Yan M."/>
            <person name="Wang P."/>
            <person name="Xu J."/>
            <person name="Bruns T."/>
            <person name="Baldrian P."/>
            <person name="Vilgalys R."/>
            <person name="Dunand C."/>
            <person name="Henrissat B."/>
            <person name="Grigoriev I.V."/>
            <person name="Hibbett D."/>
            <person name="Nagy L.G."/>
            <person name="Martin F.M."/>
        </authorList>
    </citation>
    <scope>NUCLEOTIDE SEQUENCE</scope>
    <source>
        <strain evidence="15">UH-Tt-Lm1</strain>
    </source>
</reference>
<evidence type="ECO:0000256" key="3">
    <source>
        <dbReference type="ARBA" id="ARBA00022692"/>
    </source>
</evidence>
<dbReference type="EMBL" id="WIUZ02000024">
    <property type="protein sequence ID" value="KAF9778223.1"/>
    <property type="molecule type" value="Genomic_DNA"/>
</dbReference>
<comment type="catalytic activity">
    <reaction evidence="10 11 12">
        <text>L-cysteinyl-[protein] + hexadecanoyl-CoA = S-hexadecanoyl-L-cysteinyl-[protein] + CoA</text>
        <dbReference type="Rhea" id="RHEA:36683"/>
        <dbReference type="Rhea" id="RHEA-COMP:10131"/>
        <dbReference type="Rhea" id="RHEA-COMP:11032"/>
        <dbReference type="ChEBI" id="CHEBI:29950"/>
        <dbReference type="ChEBI" id="CHEBI:57287"/>
        <dbReference type="ChEBI" id="CHEBI:57379"/>
        <dbReference type="ChEBI" id="CHEBI:74151"/>
        <dbReference type="EC" id="2.3.1.225"/>
    </reaction>
</comment>
<keyword evidence="7 11" id="KW-0564">Palmitate</keyword>
<dbReference type="GO" id="GO:0005789">
    <property type="term" value="C:endoplasmic reticulum membrane"/>
    <property type="evidence" value="ECO:0007669"/>
    <property type="project" value="UniProtKB-SubCell"/>
</dbReference>
<keyword evidence="3 11" id="KW-0812">Transmembrane</keyword>
<evidence type="ECO:0000256" key="4">
    <source>
        <dbReference type="ARBA" id="ARBA00022824"/>
    </source>
</evidence>
<evidence type="ECO:0000256" key="13">
    <source>
        <dbReference type="SAM" id="MobiDB-lite"/>
    </source>
</evidence>
<evidence type="ECO:0000313" key="16">
    <source>
        <dbReference type="Proteomes" id="UP000736335"/>
    </source>
</evidence>
<dbReference type="Pfam" id="PF01529">
    <property type="entry name" value="DHHC"/>
    <property type="match status" value="1"/>
</dbReference>
<feature type="region of interest" description="Disordered" evidence="13">
    <location>
        <begin position="435"/>
        <end position="459"/>
    </location>
</feature>
<comment type="subcellular location">
    <subcellularLocation>
        <location evidence="11">Endoplasmic reticulum membrane</location>
        <topology evidence="11">Multi-pass membrane protein</topology>
    </subcellularLocation>
    <subcellularLocation>
        <location evidence="1">Membrane</location>
        <topology evidence="1">Multi-pass membrane protein</topology>
    </subcellularLocation>
</comment>
<dbReference type="InterPro" id="IPR039859">
    <property type="entry name" value="PFA4/ZDH16/20/ERF2-like"/>
</dbReference>
<dbReference type="InterPro" id="IPR033682">
    <property type="entry name" value="PFA4"/>
</dbReference>
<keyword evidence="5 11" id="KW-1133">Transmembrane helix</keyword>
<feature type="domain" description="Palmitoyltransferase DHHC" evidence="14">
    <location>
        <begin position="91"/>
        <end position="217"/>
    </location>
</feature>
<keyword evidence="16" id="KW-1185">Reference proteome</keyword>
<reference evidence="15" key="2">
    <citation type="submission" date="2020-11" db="EMBL/GenBank/DDBJ databases">
        <authorList>
            <consortium name="DOE Joint Genome Institute"/>
            <person name="Kuo A."/>
            <person name="Miyauchi S."/>
            <person name="Kiss E."/>
            <person name="Drula E."/>
            <person name="Kohler A."/>
            <person name="Sanchez-Garcia M."/>
            <person name="Andreopoulos B."/>
            <person name="Barry K.W."/>
            <person name="Bonito G."/>
            <person name="Buee M."/>
            <person name="Carver A."/>
            <person name="Chen C."/>
            <person name="Cichocki N."/>
            <person name="Clum A."/>
            <person name="Culley D."/>
            <person name="Crous P.W."/>
            <person name="Fauchery L."/>
            <person name="Girlanda M."/>
            <person name="Hayes R."/>
            <person name="Keri Z."/>
            <person name="Labutti K."/>
            <person name="Lipzen A."/>
            <person name="Lombard V."/>
            <person name="Magnuson J."/>
            <person name="Maillard F."/>
            <person name="Morin E."/>
            <person name="Murat C."/>
            <person name="Nolan M."/>
            <person name="Ohm R."/>
            <person name="Pangilinan J."/>
            <person name="Pereira M."/>
            <person name="Perotto S."/>
            <person name="Peter M."/>
            <person name="Riley R."/>
            <person name="Sitrit Y."/>
            <person name="Stielow B."/>
            <person name="Szollosi G."/>
            <person name="Zifcakova L."/>
            <person name="Stursova M."/>
            <person name="Spatafora J.W."/>
            <person name="Tedersoo L."/>
            <person name="Vaario L.-M."/>
            <person name="Yamada A."/>
            <person name="Yan M."/>
            <person name="Wang P."/>
            <person name="Xu J."/>
            <person name="Bruns T."/>
            <person name="Baldrian P."/>
            <person name="Vilgalys R."/>
            <person name="Henrissat B."/>
            <person name="Grigoriev I.V."/>
            <person name="Hibbett D."/>
            <person name="Nagy L.G."/>
            <person name="Martin F.M."/>
        </authorList>
    </citation>
    <scope>NUCLEOTIDE SEQUENCE</scope>
    <source>
        <strain evidence="15">UH-Tt-Lm1</strain>
    </source>
</reference>
<dbReference type="AlphaFoldDB" id="A0A9P6H2S2"/>
<accession>A0A9P6H2S2</accession>
<keyword evidence="4 11" id="KW-0256">Endoplasmic reticulum</keyword>